<dbReference type="InterPro" id="IPR002781">
    <property type="entry name" value="TM_pro_TauE-like"/>
</dbReference>
<dbReference type="GO" id="GO:0016020">
    <property type="term" value="C:membrane"/>
    <property type="evidence" value="ECO:0007669"/>
    <property type="project" value="UniProtKB-SubCell"/>
</dbReference>
<feature type="transmembrane region" description="Helical" evidence="6">
    <location>
        <begin position="6"/>
        <end position="25"/>
    </location>
</feature>
<feature type="transmembrane region" description="Helical" evidence="6">
    <location>
        <begin position="37"/>
        <end position="55"/>
    </location>
</feature>
<evidence type="ECO:0000313" key="8">
    <source>
        <dbReference type="Proteomes" id="UP000436088"/>
    </source>
</evidence>
<evidence type="ECO:0000256" key="6">
    <source>
        <dbReference type="SAM" id="Phobius"/>
    </source>
</evidence>
<feature type="transmembrane region" description="Helical" evidence="6">
    <location>
        <begin position="61"/>
        <end position="82"/>
    </location>
</feature>
<evidence type="ECO:0000256" key="4">
    <source>
        <dbReference type="ARBA" id="ARBA00022989"/>
    </source>
</evidence>
<accession>A0A6A3AWV6</accession>
<dbReference type="GO" id="GO:0031464">
    <property type="term" value="C:Cul4A-RING E3 ubiquitin ligase complex"/>
    <property type="evidence" value="ECO:0007669"/>
    <property type="project" value="TreeGrafter"/>
</dbReference>
<evidence type="ECO:0000256" key="1">
    <source>
        <dbReference type="ARBA" id="ARBA00004141"/>
    </source>
</evidence>
<dbReference type="EMBL" id="VEPZ02000963">
    <property type="protein sequence ID" value="KAE8707495.1"/>
    <property type="molecule type" value="Genomic_DNA"/>
</dbReference>
<dbReference type="PANTHER" id="PTHR14255:SF3">
    <property type="entry name" value="SULFITE EXPORTER TAUE_SAFE FAMILY PROTEIN 5-RELATED"/>
    <property type="match status" value="1"/>
</dbReference>
<comment type="subcellular location">
    <subcellularLocation>
        <location evidence="1">Membrane</location>
        <topology evidence="1">Multi-pass membrane protein</topology>
    </subcellularLocation>
</comment>
<keyword evidence="4 6" id="KW-1133">Transmembrane helix</keyword>
<proteinExistence type="inferred from homology"/>
<dbReference type="Proteomes" id="UP000436088">
    <property type="component" value="Unassembled WGS sequence"/>
</dbReference>
<comment type="caution">
    <text evidence="7">The sequence shown here is derived from an EMBL/GenBank/DDBJ whole genome shotgun (WGS) entry which is preliminary data.</text>
</comment>
<evidence type="ECO:0000313" key="7">
    <source>
        <dbReference type="EMBL" id="KAE8707495.1"/>
    </source>
</evidence>
<dbReference type="AlphaFoldDB" id="A0A6A3AWV6"/>
<evidence type="ECO:0008006" key="9">
    <source>
        <dbReference type="Google" id="ProtNLM"/>
    </source>
</evidence>
<gene>
    <name evidence="7" type="ORF">F3Y22_tig00110383pilonHSYRG00057</name>
</gene>
<dbReference type="PANTHER" id="PTHR14255">
    <property type="entry name" value="CEREBLON"/>
    <property type="match status" value="1"/>
</dbReference>
<dbReference type="GO" id="GO:0016567">
    <property type="term" value="P:protein ubiquitination"/>
    <property type="evidence" value="ECO:0007669"/>
    <property type="project" value="TreeGrafter"/>
</dbReference>
<organism evidence="7 8">
    <name type="scientific">Hibiscus syriacus</name>
    <name type="common">Rose of Sharon</name>
    <dbReference type="NCBI Taxonomy" id="106335"/>
    <lineage>
        <taxon>Eukaryota</taxon>
        <taxon>Viridiplantae</taxon>
        <taxon>Streptophyta</taxon>
        <taxon>Embryophyta</taxon>
        <taxon>Tracheophyta</taxon>
        <taxon>Spermatophyta</taxon>
        <taxon>Magnoliopsida</taxon>
        <taxon>eudicotyledons</taxon>
        <taxon>Gunneridae</taxon>
        <taxon>Pentapetalae</taxon>
        <taxon>rosids</taxon>
        <taxon>malvids</taxon>
        <taxon>Malvales</taxon>
        <taxon>Malvaceae</taxon>
        <taxon>Malvoideae</taxon>
        <taxon>Hibiscus</taxon>
    </lineage>
</organism>
<reference evidence="7" key="1">
    <citation type="submission" date="2019-09" db="EMBL/GenBank/DDBJ databases">
        <title>Draft genome information of white flower Hibiscus syriacus.</title>
        <authorList>
            <person name="Kim Y.-M."/>
        </authorList>
    </citation>
    <scope>NUCLEOTIDE SEQUENCE [LARGE SCALE GENOMIC DNA]</scope>
    <source>
        <strain evidence="7">YM2019G1</strain>
    </source>
</reference>
<comment type="similarity">
    <text evidence="2">Belongs to the 4-toluene sulfonate uptake permease (TSUP) (TC 2.A.102) family.</text>
</comment>
<name>A0A6A3AWV6_HIBSY</name>
<keyword evidence="5 6" id="KW-0472">Membrane</keyword>
<dbReference type="Pfam" id="PF01925">
    <property type="entry name" value="TauE"/>
    <property type="match status" value="1"/>
</dbReference>
<keyword evidence="3 6" id="KW-0812">Transmembrane</keyword>
<protein>
    <recommendedName>
        <fullName evidence="9">Membrane transporter protein</fullName>
    </recommendedName>
</protein>
<keyword evidence="8" id="KW-1185">Reference proteome</keyword>
<evidence type="ECO:0000256" key="3">
    <source>
        <dbReference type="ARBA" id="ARBA00022692"/>
    </source>
</evidence>
<sequence length="134" mass="14072">MALMAGGLGGLFGIGGGMLISPLLLQLGVAPEVTAATCSFMVFFSSTMSAFQYLLLGMDHITTALVFSVICFVASLLGLVVVQKAIKQFGRASIIVFSVGTVMALSVILMTSFGALDVWDDYSLGNYMGLKRPC</sequence>
<feature type="transmembrane region" description="Helical" evidence="6">
    <location>
        <begin position="94"/>
        <end position="116"/>
    </location>
</feature>
<evidence type="ECO:0000256" key="5">
    <source>
        <dbReference type="ARBA" id="ARBA00023136"/>
    </source>
</evidence>
<evidence type="ECO:0000256" key="2">
    <source>
        <dbReference type="ARBA" id="ARBA00009142"/>
    </source>
</evidence>